<feature type="domain" description="TRNA-binding" evidence="10">
    <location>
        <begin position="232"/>
        <end position="333"/>
    </location>
</feature>
<dbReference type="CDD" id="cd16534">
    <property type="entry name" value="RING-HC_RNF5-like"/>
    <property type="match status" value="1"/>
</dbReference>
<dbReference type="GO" id="GO:0008270">
    <property type="term" value="F:zinc ion binding"/>
    <property type="evidence" value="ECO:0007669"/>
    <property type="project" value="UniProtKB-KW"/>
</dbReference>
<organism evidence="11 12">
    <name type="scientific">Tetracentron sinense</name>
    <name type="common">Spur-leaf</name>
    <dbReference type="NCBI Taxonomy" id="13715"/>
    <lineage>
        <taxon>Eukaryota</taxon>
        <taxon>Viridiplantae</taxon>
        <taxon>Streptophyta</taxon>
        <taxon>Embryophyta</taxon>
        <taxon>Tracheophyta</taxon>
        <taxon>Spermatophyta</taxon>
        <taxon>Magnoliopsida</taxon>
        <taxon>Trochodendrales</taxon>
        <taxon>Trochodendraceae</taxon>
        <taxon>Tetracentron</taxon>
    </lineage>
</organism>
<dbReference type="OrthoDB" id="6270329at2759"/>
<keyword evidence="3 6" id="KW-0863">Zinc-finger</keyword>
<keyword evidence="1 7" id="KW-0820">tRNA-binding</keyword>
<evidence type="ECO:0000256" key="8">
    <source>
        <dbReference type="SAM" id="MobiDB-lite"/>
    </source>
</evidence>
<evidence type="ECO:0000256" key="1">
    <source>
        <dbReference type="ARBA" id="ARBA00022555"/>
    </source>
</evidence>
<evidence type="ECO:0000313" key="11">
    <source>
        <dbReference type="EMBL" id="KAF8403921.1"/>
    </source>
</evidence>
<evidence type="ECO:0000256" key="5">
    <source>
        <dbReference type="ARBA" id="ARBA00022884"/>
    </source>
</evidence>
<protein>
    <submittedName>
        <fullName evidence="11">Uncharacterized protein</fullName>
    </submittedName>
</protein>
<dbReference type="PANTHER" id="PTHR11586:SF33">
    <property type="entry name" value="AMINOACYL TRNA SYNTHASE COMPLEX-INTERACTING MULTIFUNCTIONAL PROTEIN 1"/>
    <property type="match status" value="1"/>
</dbReference>
<dbReference type="SUPFAM" id="SSF50249">
    <property type="entry name" value="Nucleic acid-binding proteins"/>
    <property type="match status" value="1"/>
</dbReference>
<dbReference type="PROSITE" id="PS50089">
    <property type="entry name" value="ZF_RING_2"/>
    <property type="match status" value="1"/>
</dbReference>
<evidence type="ECO:0000259" key="10">
    <source>
        <dbReference type="PROSITE" id="PS50886"/>
    </source>
</evidence>
<evidence type="ECO:0000256" key="4">
    <source>
        <dbReference type="ARBA" id="ARBA00022833"/>
    </source>
</evidence>
<dbReference type="PROSITE" id="PS00518">
    <property type="entry name" value="ZF_RING_1"/>
    <property type="match status" value="1"/>
</dbReference>
<dbReference type="Gene3D" id="2.40.50.140">
    <property type="entry name" value="Nucleic acid-binding proteins"/>
    <property type="match status" value="1"/>
</dbReference>
<dbReference type="InterPro" id="IPR012340">
    <property type="entry name" value="NA-bd_OB-fold"/>
</dbReference>
<dbReference type="Gene3D" id="3.30.40.10">
    <property type="entry name" value="Zinc/RING finger domain, C3HC4 (zinc finger)"/>
    <property type="match status" value="1"/>
</dbReference>
<feature type="compositionally biased region" description="Basic and acidic residues" evidence="8">
    <location>
        <begin position="578"/>
        <end position="591"/>
    </location>
</feature>
<dbReference type="InterPro" id="IPR013083">
    <property type="entry name" value="Znf_RING/FYVE/PHD"/>
</dbReference>
<dbReference type="Proteomes" id="UP000655225">
    <property type="component" value="Unassembled WGS sequence"/>
</dbReference>
<feature type="region of interest" description="Disordered" evidence="8">
    <location>
        <begin position="571"/>
        <end position="621"/>
    </location>
</feature>
<comment type="caution">
    <text evidence="11">The sequence shown here is derived from an EMBL/GenBank/DDBJ whole genome shotgun (WGS) entry which is preliminary data.</text>
</comment>
<evidence type="ECO:0000256" key="7">
    <source>
        <dbReference type="PROSITE-ProRule" id="PRU00209"/>
    </source>
</evidence>
<feature type="compositionally biased region" description="Polar residues" evidence="8">
    <location>
        <begin position="592"/>
        <end position="621"/>
    </location>
</feature>
<dbReference type="Pfam" id="PF00097">
    <property type="entry name" value="zf-C3HC4"/>
    <property type="match status" value="1"/>
</dbReference>
<keyword evidence="4" id="KW-0862">Zinc</keyword>
<dbReference type="InterPro" id="IPR002547">
    <property type="entry name" value="tRNA-bd_dom"/>
</dbReference>
<dbReference type="PANTHER" id="PTHR11586">
    <property type="entry name" value="TRNA-AMINOACYLATION COFACTOR ARC1 FAMILY MEMBER"/>
    <property type="match status" value="1"/>
</dbReference>
<dbReference type="InterPro" id="IPR001841">
    <property type="entry name" value="Znf_RING"/>
</dbReference>
<feature type="domain" description="RING-type" evidence="9">
    <location>
        <begin position="380"/>
        <end position="406"/>
    </location>
</feature>
<dbReference type="InterPro" id="IPR017907">
    <property type="entry name" value="Znf_RING_CS"/>
</dbReference>
<dbReference type="SUPFAM" id="SSF57850">
    <property type="entry name" value="RING/U-box"/>
    <property type="match status" value="1"/>
</dbReference>
<keyword evidence="2" id="KW-0479">Metal-binding</keyword>
<dbReference type="PROSITE" id="PS50886">
    <property type="entry name" value="TRBD"/>
    <property type="match status" value="1"/>
</dbReference>
<dbReference type="EMBL" id="JABCRI010000007">
    <property type="protein sequence ID" value="KAF8403921.1"/>
    <property type="molecule type" value="Genomic_DNA"/>
</dbReference>
<proteinExistence type="predicted"/>
<name>A0A835DHT8_TETSI</name>
<dbReference type="InterPro" id="IPR018957">
    <property type="entry name" value="Znf_C3HC4_RING-type"/>
</dbReference>
<dbReference type="AlphaFoldDB" id="A0A835DHT8"/>
<dbReference type="Pfam" id="PF01588">
    <property type="entry name" value="tRNA_bind"/>
    <property type="match status" value="1"/>
</dbReference>
<reference evidence="11 12" key="1">
    <citation type="submission" date="2020-04" db="EMBL/GenBank/DDBJ databases">
        <title>Plant Genome Project.</title>
        <authorList>
            <person name="Zhang R.-G."/>
        </authorList>
    </citation>
    <scope>NUCLEOTIDE SEQUENCE [LARGE SCALE GENOMIC DNA]</scope>
    <source>
        <strain evidence="11">YNK0</strain>
        <tissue evidence="11">Leaf</tissue>
    </source>
</reference>
<dbReference type="InterPro" id="IPR051270">
    <property type="entry name" value="Tyrosine-tRNA_ligase_regulator"/>
</dbReference>
<accession>A0A835DHT8</accession>
<evidence type="ECO:0000313" key="12">
    <source>
        <dbReference type="Proteomes" id="UP000655225"/>
    </source>
</evidence>
<dbReference type="GO" id="GO:0000049">
    <property type="term" value="F:tRNA binding"/>
    <property type="evidence" value="ECO:0007669"/>
    <property type="project" value="UniProtKB-UniRule"/>
</dbReference>
<evidence type="ECO:0000259" key="9">
    <source>
        <dbReference type="PROSITE" id="PS50089"/>
    </source>
</evidence>
<sequence length="649" mass="72163">MNKAQRNKIKYDAECLLLNVLFLNLRLKVQDVRRPVDMKCMTEYGILSEYKLLANNIFFSEIEKQLVSRIRAFISISQVKGTKHGLDMGLTMGFSGLSLTMVHGVFMGVAQVEALSVLGVPVLGTGKGTDETYTYVICMCDFGKFKGSDGASIGDTNLVKKENKPLPRKWFAKVEVDSNTKKSVQIAKNVEKLGADSNPKKSISEKVAGDNRVIKEKKLPKKEAVEKDKEASVSLLNIQVGLIRKAWKHPFEDSLLVEEIDLGDVKLRQVVSRLAKYCSPDELTNRWVILITNVKPGKLRGEMSEGLVLCASNKDHTIVEPLLPPEGEGGSVFHLQGTRESQKIAVFVEKKKKTTLFITILIIGGDGDRTGEGNPVLTCCGHLFCWPCLYEWLHVHSDTKECPVCKGEVTDMSTTPVYGRGNNTQEPNKESGLKVPPRPQARRIESFRQNIQIEEMIRRINNRLDVTREWAPNQDLEGVLIMPERTNSLANPINTSRGVRREGSGQHPLLEPSLIVQPENIVDLSQGSVASSEAEGSSAFTSLLRRRSQSQRAAALSFALTFAQRRFEAHFHSHSGRRNHEQSPPAEDRDSVSSIASVIQSESQTMDTATEIDSTVSSPSSSFRIRNDVLRVSDVDAGVSRAPRRRRLN</sequence>
<keyword evidence="5 7" id="KW-0694">RNA-binding</keyword>
<evidence type="ECO:0000256" key="3">
    <source>
        <dbReference type="ARBA" id="ARBA00022771"/>
    </source>
</evidence>
<evidence type="ECO:0000256" key="2">
    <source>
        <dbReference type="ARBA" id="ARBA00022723"/>
    </source>
</evidence>
<keyword evidence="12" id="KW-1185">Reference proteome</keyword>
<gene>
    <name evidence="11" type="ORF">HHK36_012027</name>
</gene>
<feature type="compositionally biased region" description="Polar residues" evidence="8">
    <location>
        <begin position="416"/>
        <end position="426"/>
    </location>
</feature>
<evidence type="ECO:0000256" key="6">
    <source>
        <dbReference type="PROSITE-ProRule" id="PRU00175"/>
    </source>
</evidence>
<feature type="region of interest" description="Disordered" evidence="8">
    <location>
        <begin position="416"/>
        <end position="437"/>
    </location>
</feature>
<dbReference type="CDD" id="cd02799">
    <property type="entry name" value="tRNA_bind_EMAP-II_like"/>
    <property type="match status" value="1"/>
</dbReference>